<dbReference type="InterPro" id="IPR036097">
    <property type="entry name" value="HisK_dim/P_sf"/>
</dbReference>
<dbReference type="GO" id="GO:0016020">
    <property type="term" value="C:membrane"/>
    <property type="evidence" value="ECO:0007669"/>
    <property type="project" value="UniProtKB-SubCell"/>
</dbReference>
<evidence type="ECO:0000256" key="11">
    <source>
        <dbReference type="SAM" id="Phobius"/>
    </source>
</evidence>
<comment type="subcellular location">
    <subcellularLocation>
        <location evidence="2">Membrane</location>
    </subcellularLocation>
</comment>
<dbReference type="InterPro" id="IPR004358">
    <property type="entry name" value="Sig_transdc_His_kin-like_C"/>
</dbReference>
<dbReference type="SMART" id="SM00304">
    <property type="entry name" value="HAMP"/>
    <property type="match status" value="1"/>
</dbReference>
<protein>
    <recommendedName>
        <fullName evidence="3">histidine kinase</fullName>
        <ecNumber evidence="3">2.7.13.3</ecNumber>
    </recommendedName>
</protein>
<gene>
    <name evidence="15" type="ORF">K7K07_11515</name>
    <name evidence="14" type="ORF">SAMN05216230_10840</name>
</gene>
<dbReference type="Gene3D" id="1.10.287.130">
    <property type="match status" value="1"/>
</dbReference>
<evidence type="ECO:0000259" key="13">
    <source>
        <dbReference type="PROSITE" id="PS50885"/>
    </source>
</evidence>
<dbReference type="Proteomes" id="UP001209279">
    <property type="component" value="Chromosome"/>
</dbReference>
<evidence type="ECO:0000256" key="9">
    <source>
        <dbReference type="ARBA" id="ARBA00023012"/>
    </source>
</evidence>
<dbReference type="Gene3D" id="3.30.565.10">
    <property type="entry name" value="Histidine kinase-like ATPase, C-terminal domain"/>
    <property type="match status" value="1"/>
</dbReference>
<keyword evidence="10 11" id="KW-0472">Membrane</keyword>
<dbReference type="SMART" id="SM00387">
    <property type="entry name" value="HATPase_c"/>
    <property type="match status" value="1"/>
</dbReference>
<organism evidence="14 16">
    <name type="scientific">Pseudomonas soli</name>
    <dbReference type="NCBI Taxonomy" id="1306993"/>
    <lineage>
        <taxon>Bacteria</taxon>
        <taxon>Pseudomonadati</taxon>
        <taxon>Pseudomonadota</taxon>
        <taxon>Gammaproteobacteria</taxon>
        <taxon>Pseudomonadales</taxon>
        <taxon>Pseudomonadaceae</taxon>
        <taxon>Pseudomonas</taxon>
    </lineage>
</organism>
<reference evidence="15" key="2">
    <citation type="submission" date="2021-08" db="EMBL/GenBank/DDBJ databases">
        <authorList>
            <person name="Yaryura P.M."/>
            <person name="Bianco M.I."/>
            <person name="Morais C."/>
            <person name="Setubal J.C."/>
        </authorList>
    </citation>
    <scope>NUCLEOTIDE SEQUENCE</scope>
    <source>
        <strain evidence="15">AP1</strain>
    </source>
</reference>
<name>A0A1H9P5C5_9PSED</name>
<reference evidence="14 16" key="1">
    <citation type="submission" date="2016-10" db="EMBL/GenBank/DDBJ databases">
        <authorList>
            <person name="de Groot N.N."/>
        </authorList>
    </citation>
    <scope>NUCLEOTIDE SEQUENCE [LARGE SCALE GENOMIC DNA]</scope>
    <source>
        <strain evidence="14 16">LMG 27941</strain>
    </source>
</reference>
<evidence type="ECO:0000313" key="16">
    <source>
        <dbReference type="Proteomes" id="UP000199221"/>
    </source>
</evidence>
<dbReference type="Proteomes" id="UP000199221">
    <property type="component" value="Unassembled WGS sequence"/>
</dbReference>
<evidence type="ECO:0000256" key="1">
    <source>
        <dbReference type="ARBA" id="ARBA00000085"/>
    </source>
</evidence>
<evidence type="ECO:0000256" key="6">
    <source>
        <dbReference type="ARBA" id="ARBA00022692"/>
    </source>
</evidence>
<dbReference type="PANTHER" id="PTHR45436:SF5">
    <property type="entry name" value="SENSOR HISTIDINE KINASE TRCS"/>
    <property type="match status" value="1"/>
</dbReference>
<dbReference type="InterPro" id="IPR005467">
    <property type="entry name" value="His_kinase_dom"/>
</dbReference>
<dbReference type="PROSITE" id="PS50885">
    <property type="entry name" value="HAMP"/>
    <property type="match status" value="1"/>
</dbReference>
<dbReference type="Gene3D" id="1.10.8.500">
    <property type="entry name" value="HAMP domain in histidine kinase"/>
    <property type="match status" value="1"/>
</dbReference>
<dbReference type="AlphaFoldDB" id="A0A1H9P5C5"/>
<sequence length="466" mass="52162">MLDRHSLFWKLAVLLVGFCLLMIGLSYSWGRHMETQDAFLSEPARQVLRGYAAEAELAWRRGGADGVDAWLAEMRGREQGWAGVLDGDLQPLGNADLTARQAQRLTRLRGVDWPMSRRSIGQPWLRLPFPGAPEQGMLVIELPERFNPGQYRLFWRIVTNGIIPGLFTLLLCVGLYRMLIVPLNQLREQASAWRADQLAARLDPRTTRRKDELGELARAFDQMAERLQGTVALQQQLLRDLSHEMRTPLSRLRVACDGETDLQRLRERLHREVDGMQQLVEDTLQLAWQDAERAPVNLEPIQVPALWDLLSENACYESGWAPGQLRCALPADCWVRGSLNDLAQALENMLRNAIRHSPEAGVVRLGGWREGGYWRIDLEDDGGGVAEEDLERIFAPFSRLDGARPGDGGFGLGLSIARNAIRRQGGLVWAVNGERGLRLCMRLPAHEAGPSVGPARTSPVPGNNCL</sequence>
<dbReference type="InterPro" id="IPR036890">
    <property type="entry name" value="HATPase_C_sf"/>
</dbReference>
<evidence type="ECO:0000256" key="4">
    <source>
        <dbReference type="ARBA" id="ARBA00022553"/>
    </source>
</evidence>
<dbReference type="PROSITE" id="PS50109">
    <property type="entry name" value="HIS_KIN"/>
    <property type="match status" value="1"/>
</dbReference>
<feature type="transmembrane region" description="Helical" evidence="11">
    <location>
        <begin position="7"/>
        <end position="29"/>
    </location>
</feature>
<dbReference type="InterPro" id="IPR050428">
    <property type="entry name" value="TCS_sensor_his_kinase"/>
</dbReference>
<dbReference type="InterPro" id="IPR003594">
    <property type="entry name" value="HATPase_dom"/>
</dbReference>
<dbReference type="PANTHER" id="PTHR45436">
    <property type="entry name" value="SENSOR HISTIDINE KINASE YKOH"/>
    <property type="match status" value="1"/>
</dbReference>
<dbReference type="CDD" id="cd06225">
    <property type="entry name" value="HAMP"/>
    <property type="match status" value="1"/>
</dbReference>
<dbReference type="Gene3D" id="3.30.450.170">
    <property type="entry name" value="Two-component histidine kinase, sensor domain"/>
    <property type="match status" value="1"/>
</dbReference>
<dbReference type="SMART" id="SM00388">
    <property type="entry name" value="HisKA"/>
    <property type="match status" value="1"/>
</dbReference>
<keyword evidence="6 11" id="KW-0812">Transmembrane</keyword>
<dbReference type="Pfam" id="PF00672">
    <property type="entry name" value="HAMP"/>
    <property type="match status" value="1"/>
</dbReference>
<dbReference type="EMBL" id="CP083803">
    <property type="protein sequence ID" value="UXZ47595.1"/>
    <property type="molecule type" value="Genomic_DNA"/>
</dbReference>
<comment type="catalytic activity">
    <reaction evidence="1">
        <text>ATP + protein L-histidine = ADP + protein N-phospho-L-histidine.</text>
        <dbReference type="EC" id="2.7.13.3"/>
    </reaction>
</comment>
<dbReference type="SUPFAM" id="SSF47384">
    <property type="entry name" value="Homodimeric domain of signal transducing histidine kinase"/>
    <property type="match status" value="1"/>
</dbReference>
<dbReference type="PRINTS" id="PR00344">
    <property type="entry name" value="BCTRLSENSOR"/>
</dbReference>
<dbReference type="Pfam" id="PF02518">
    <property type="entry name" value="HATPase_c"/>
    <property type="match status" value="1"/>
</dbReference>
<keyword evidence="8 11" id="KW-1133">Transmembrane helix</keyword>
<keyword evidence="7 14" id="KW-0418">Kinase</keyword>
<dbReference type="Pfam" id="PF16750">
    <property type="entry name" value="HK_sensor"/>
    <property type="match status" value="1"/>
</dbReference>
<feature type="domain" description="HAMP" evidence="13">
    <location>
        <begin position="177"/>
        <end position="232"/>
    </location>
</feature>
<keyword evidence="4" id="KW-0597">Phosphoprotein</keyword>
<evidence type="ECO:0000256" key="3">
    <source>
        <dbReference type="ARBA" id="ARBA00012438"/>
    </source>
</evidence>
<dbReference type="InterPro" id="IPR031930">
    <property type="entry name" value="HK_sensor"/>
</dbReference>
<dbReference type="SUPFAM" id="SSF158472">
    <property type="entry name" value="HAMP domain-like"/>
    <property type="match status" value="1"/>
</dbReference>
<evidence type="ECO:0000313" key="14">
    <source>
        <dbReference type="EMBL" id="SER43446.1"/>
    </source>
</evidence>
<dbReference type="GO" id="GO:0000155">
    <property type="term" value="F:phosphorelay sensor kinase activity"/>
    <property type="evidence" value="ECO:0007669"/>
    <property type="project" value="InterPro"/>
</dbReference>
<evidence type="ECO:0000256" key="5">
    <source>
        <dbReference type="ARBA" id="ARBA00022679"/>
    </source>
</evidence>
<keyword evidence="9" id="KW-0902">Two-component regulatory system</keyword>
<evidence type="ECO:0000256" key="10">
    <source>
        <dbReference type="ARBA" id="ARBA00023136"/>
    </source>
</evidence>
<proteinExistence type="predicted"/>
<evidence type="ECO:0000259" key="12">
    <source>
        <dbReference type="PROSITE" id="PS50109"/>
    </source>
</evidence>
<dbReference type="EMBL" id="FOEQ01000008">
    <property type="protein sequence ID" value="SER43446.1"/>
    <property type="molecule type" value="Genomic_DNA"/>
</dbReference>
<dbReference type="InterPro" id="IPR003660">
    <property type="entry name" value="HAMP_dom"/>
</dbReference>
<evidence type="ECO:0000256" key="7">
    <source>
        <dbReference type="ARBA" id="ARBA00022777"/>
    </source>
</evidence>
<dbReference type="SUPFAM" id="SSF55874">
    <property type="entry name" value="ATPase domain of HSP90 chaperone/DNA topoisomerase II/histidine kinase"/>
    <property type="match status" value="1"/>
</dbReference>
<dbReference type="Pfam" id="PF00512">
    <property type="entry name" value="HisKA"/>
    <property type="match status" value="1"/>
</dbReference>
<dbReference type="InterPro" id="IPR038428">
    <property type="entry name" value="HK_sensor_dom_sf"/>
</dbReference>
<dbReference type="CDD" id="cd00082">
    <property type="entry name" value="HisKA"/>
    <property type="match status" value="1"/>
</dbReference>
<feature type="domain" description="Histidine kinase" evidence="12">
    <location>
        <begin position="240"/>
        <end position="447"/>
    </location>
</feature>
<evidence type="ECO:0000256" key="8">
    <source>
        <dbReference type="ARBA" id="ARBA00022989"/>
    </source>
</evidence>
<dbReference type="RefSeq" id="WP_094011805.1">
    <property type="nucleotide sequence ID" value="NZ_CATKPM010000007.1"/>
</dbReference>
<dbReference type="InterPro" id="IPR003661">
    <property type="entry name" value="HisK_dim/P_dom"/>
</dbReference>
<keyword evidence="5" id="KW-0808">Transferase</keyword>
<evidence type="ECO:0000313" key="15">
    <source>
        <dbReference type="EMBL" id="UXZ47595.1"/>
    </source>
</evidence>
<accession>A0A1H9P5C5</accession>
<dbReference type="EC" id="2.7.13.3" evidence="3"/>
<evidence type="ECO:0000256" key="2">
    <source>
        <dbReference type="ARBA" id="ARBA00004370"/>
    </source>
</evidence>